<protein>
    <submittedName>
        <fullName evidence="1">Uncharacterized protein</fullName>
    </submittedName>
</protein>
<proteinExistence type="predicted"/>
<feature type="non-terminal residue" evidence="1">
    <location>
        <position position="39"/>
    </location>
</feature>
<organism evidence="1 2">
    <name type="scientific">Pseudomonas syringae pv. japonica str. M301072</name>
    <dbReference type="NCBI Taxonomy" id="629262"/>
    <lineage>
        <taxon>Bacteria</taxon>
        <taxon>Pseudomonadati</taxon>
        <taxon>Pseudomonadota</taxon>
        <taxon>Gammaproteobacteria</taxon>
        <taxon>Pseudomonadales</taxon>
        <taxon>Pseudomonadaceae</taxon>
        <taxon>Pseudomonas</taxon>
        <taxon>Pseudomonas syringae</taxon>
    </lineage>
</organism>
<dbReference type="HOGENOM" id="CLU_3321869_0_0_6"/>
<dbReference type="AlphaFoldDB" id="F3G007"/>
<evidence type="ECO:0000313" key="1">
    <source>
        <dbReference type="EMBL" id="EGH35799.1"/>
    </source>
</evidence>
<gene>
    <name evidence="1" type="ORF">PSYJA_44881</name>
</gene>
<reference evidence="1 2" key="1">
    <citation type="journal article" date="2011" name="PLoS Pathog.">
        <title>Dynamic evolution of pathogenicity revealed by sequencing and comparative genomics of 19 Pseudomonas syringae isolates.</title>
        <authorList>
            <person name="Baltrus D.A."/>
            <person name="Nishimura M.T."/>
            <person name="Romanchuk A."/>
            <person name="Chang J.H."/>
            <person name="Mukhtar M.S."/>
            <person name="Cherkis K."/>
            <person name="Roach J."/>
            <person name="Grant S.R."/>
            <person name="Jones C.D."/>
            <person name="Dangl J.L."/>
        </authorList>
    </citation>
    <scope>NUCLEOTIDE SEQUENCE [LARGE SCALE GENOMIC DNA]</scope>
    <source>
        <strain evidence="2">M301072PT</strain>
    </source>
</reference>
<dbReference type="Proteomes" id="UP000004471">
    <property type="component" value="Unassembled WGS sequence"/>
</dbReference>
<evidence type="ECO:0000313" key="2">
    <source>
        <dbReference type="Proteomes" id="UP000004471"/>
    </source>
</evidence>
<name>F3G007_PSESX</name>
<accession>F3G007</accession>
<dbReference type="EMBL" id="AEAH01004060">
    <property type="protein sequence ID" value="EGH35799.1"/>
    <property type="molecule type" value="Genomic_DNA"/>
</dbReference>
<feature type="non-terminal residue" evidence="1">
    <location>
        <position position="1"/>
    </location>
</feature>
<sequence>PTKVASRIYSSVKRANQIVGQVAVVLGLDLSDFLGIKVL</sequence>
<comment type="caution">
    <text evidence="1">The sequence shown here is derived from an EMBL/GenBank/DDBJ whole genome shotgun (WGS) entry which is preliminary data.</text>
</comment>